<dbReference type="GO" id="GO:0009229">
    <property type="term" value="P:thiamine diphosphate biosynthetic process"/>
    <property type="evidence" value="ECO:0007669"/>
    <property type="project" value="UniProtKB-UniPathway"/>
</dbReference>
<dbReference type="PANTHER" id="PTHR20858:SF17">
    <property type="entry name" value="HYDROXYMETHYLPYRIMIDINE_PHOSPHOMETHYLPYRIMIDINE KINASE THI20-RELATED"/>
    <property type="match status" value="1"/>
</dbReference>
<keyword evidence="3 8" id="KW-0808">Transferase</keyword>
<dbReference type="Proteomes" id="UP000470384">
    <property type="component" value="Unassembled WGS sequence"/>
</dbReference>
<keyword evidence="5 8" id="KW-0418">Kinase</keyword>
<comment type="caution">
    <text evidence="8">The sequence shown here is derived from an EMBL/GenBank/DDBJ whole genome shotgun (WGS) entry which is preliminary data.</text>
</comment>
<dbReference type="PANTHER" id="PTHR20858">
    <property type="entry name" value="PHOSPHOMETHYLPYRIMIDINE KINASE"/>
    <property type="match status" value="1"/>
</dbReference>
<dbReference type="CDD" id="cd01169">
    <property type="entry name" value="HMPP_kinase"/>
    <property type="match status" value="1"/>
</dbReference>
<proteinExistence type="predicted"/>
<dbReference type="AlphaFoldDB" id="A0A845QE37"/>
<keyword evidence="9" id="KW-1185">Reference proteome</keyword>
<organism evidence="8 9">
    <name type="scientific">Pyruvatibacter mobilis</name>
    <dbReference type="NCBI Taxonomy" id="1712261"/>
    <lineage>
        <taxon>Bacteria</taxon>
        <taxon>Pseudomonadati</taxon>
        <taxon>Pseudomonadota</taxon>
        <taxon>Alphaproteobacteria</taxon>
        <taxon>Hyphomicrobiales</taxon>
        <taxon>Parvibaculaceae</taxon>
        <taxon>Pyruvatibacter</taxon>
    </lineage>
</organism>
<dbReference type="EMBL" id="WXYQ01000011">
    <property type="protein sequence ID" value="NBG96707.1"/>
    <property type="molecule type" value="Genomic_DNA"/>
</dbReference>
<dbReference type="InterPro" id="IPR013749">
    <property type="entry name" value="PM/HMP-P_kinase-1"/>
</dbReference>
<dbReference type="InterPro" id="IPR004399">
    <property type="entry name" value="HMP/HMP-P_kinase_dom"/>
</dbReference>
<dbReference type="RefSeq" id="WP_160588740.1">
    <property type="nucleotide sequence ID" value="NZ_BMHN01000001.1"/>
</dbReference>
<dbReference type="UniPathway" id="UPA00060">
    <property type="reaction ID" value="UER00138"/>
</dbReference>
<dbReference type="GO" id="GO:0009228">
    <property type="term" value="P:thiamine biosynthetic process"/>
    <property type="evidence" value="ECO:0007669"/>
    <property type="project" value="InterPro"/>
</dbReference>
<dbReference type="GO" id="GO:0008902">
    <property type="term" value="F:hydroxymethylpyrimidine kinase activity"/>
    <property type="evidence" value="ECO:0007669"/>
    <property type="project" value="UniProtKB-EC"/>
</dbReference>
<keyword evidence="6" id="KW-0067">ATP-binding</keyword>
<name>A0A845QE37_9HYPH</name>
<accession>A0A845QE37</accession>
<evidence type="ECO:0000256" key="1">
    <source>
        <dbReference type="ARBA" id="ARBA00004948"/>
    </source>
</evidence>
<dbReference type="FunFam" id="3.40.1190.20:FF:000003">
    <property type="entry name" value="Phosphomethylpyrimidine kinase ThiD"/>
    <property type="match status" value="1"/>
</dbReference>
<protein>
    <recommendedName>
        <fullName evidence="2">hydroxymethylpyrimidine kinase</fullName>
        <ecNumber evidence="2">2.7.1.49</ecNumber>
    </recommendedName>
</protein>
<dbReference type="SUPFAM" id="SSF53613">
    <property type="entry name" value="Ribokinase-like"/>
    <property type="match status" value="1"/>
</dbReference>
<evidence type="ECO:0000256" key="5">
    <source>
        <dbReference type="ARBA" id="ARBA00022777"/>
    </source>
</evidence>
<dbReference type="NCBIfam" id="TIGR00097">
    <property type="entry name" value="HMP-P_kinase"/>
    <property type="match status" value="1"/>
</dbReference>
<evidence type="ECO:0000256" key="6">
    <source>
        <dbReference type="ARBA" id="ARBA00022840"/>
    </source>
</evidence>
<gene>
    <name evidence="8" type="primary">thiD</name>
    <name evidence="8" type="ORF">GTQ45_13280</name>
</gene>
<dbReference type="GO" id="GO:0005524">
    <property type="term" value="F:ATP binding"/>
    <property type="evidence" value="ECO:0007669"/>
    <property type="project" value="UniProtKB-KW"/>
</dbReference>
<comment type="pathway">
    <text evidence="1">Cofactor biosynthesis; thiamine diphosphate biosynthesis.</text>
</comment>
<evidence type="ECO:0000313" key="8">
    <source>
        <dbReference type="EMBL" id="NBG96707.1"/>
    </source>
</evidence>
<dbReference type="InterPro" id="IPR029056">
    <property type="entry name" value="Ribokinase-like"/>
</dbReference>
<sequence length="273" mass="27964">MTRLTPSTPARVLIIAGSDSGGGAGIQADIKTVTALGGYAATAITAITVQDTTGVHGVEGLPADLVRRQMDVVLADIGADALKTGMLHSAEIIETVAEAIDALGDVPPLVVDPVMVATSGDRLLRQDAETALRERLLPLAFLATPNVHEAAVLADMPVRTAGDMREAARALLSAGPECVLVTGGDLGGDMVVDVLATTTEIRTFTSPRIATTSTHGTGCTLASAIATLLGQGREIADAVDAARDYVHMAIAHAPKIGKGAGPLDHGWVLRDTD</sequence>
<dbReference type="GeneID" id="300653787"/>
<keyword evidence="4" id="KW-0547">Nucleotide-binding</keyword>
<dbReference type="OrthoDB" id="9810880at2"/>
<evidence type="ECO:0000259" key="7">
    <source>
        <dbReference type="Pfam" id="PF08543"/>
    </source>
</evidence>
<dbReference type="GO" id="GO:0005829">
    <property type="term" value="C:cytosol"/>
    <property type="evidence" value="ECO:0007669"/>
    <property type="project" value="TreeGrafter"/>
</dbReference>
<evidence type="ECO:0000256" key="3">
    <source>
        <dbReference type="ARBA" id="ARBA00022679"/>
    </source>
</evidence>
<evidence type="ECO:0000256" key="4">
    <source>
        <dbReference type="ARBA" id="ARBA00022741"/>
    </source>
</evidence>
<reference evidence="8 9" key="1">
    <citation type="journal article" date="2016" name="Int. J. Syst. Evol. Microbiol.">
        <title>Pyruvatibacter mobilis gen. nov., sp. nov., a marine bacterium from the culture broth of Picochlorum sp. 122.</title>
        <authorList>
            <person name="Wang G."/>
            <person name="Tang M."/>
            <person name="Wu H."/>
            <person name="Dai S."/>
            <person name="Li T."/>
            <person name="Chen C."/>
            <person name="He H."/>
            <person name="Fan J."/>
            <person name="Xiang W."/>
            <person name="Li X."/>
        </authorList>
    </citation>
    <scope>NUCLEOTIDE SEQUENCE [LARGE SCALE GENOMIC DNA]</scope>
    <source>
        <strain evidence="8 9">GYP-11</strain>
    </source>
</reference>
<dbReference type="GO" id="GO:0008972">
    <property type="term" value="F:phosphomethylpyrimidine kinase activity"/>
    <property type="evidence" value="ECO:0007669"/>
    <property type="project" value="InterPro"/>
</dbReference>
<feature type="domain" description="Pyridoxamine kinase/Phosphomethylpyrimidine kinase" evidence="7">
    <location>
        <begin position="19"/>
        <end position="264"/>
    </location>
</feature>
<dbReference type="Pfam" id="PF08543">
    <property type="entry name" value="Phos_pyr_kin"/>
    <property type="match status" value="1"/>
</dbReference>
<evidence type="ECO:0000313" key="9">
    <source>
        <dbReference type="Proteomes" id="UP000470384"/>
    </source>
</evidence>
<dbReference type="Gene3D" id="3.40.1190.20">
    <property type="match status" value="1"/>
</dbReference>
<evidence type="ECO:0000256" key="2">
    <source>
        <dbReference type="ARBA" id="ARBA00012135"/>
    </source>
</evidence>
<dbReference type="EC" id="2.7.1.49" evidence="2"/>